<dbReference type="CDD" id="cd01949">
    <property type="entry name" value="GGDEF"/>
    <property type="match status" value="1"/>
</dbReference>
<protein>
    <submittedName>
        <fullName evidence="4">Bifunctional diguanylate cyclase/phosphodiesterase</fullName>
    </submittedName>
</protein>
<evidence type="ECO:0000313" key="4">
    <source>
        <dbReference type="EMBL" id="MFC5379793.1"/>
    </source>
</evidence>
<dbReference type="Proteomes" id="UP001596122">
    <property type="component" value="Unassembled WGS sequence"/>
</dbReference>
<dbReference type="Pfam" id="PF00990">
    <property type="entry name" value="GGDEF"/>
    <property type="match status" value="1"/>
</dbReference>
<reference evidence="5" key="1">
    <citation type="journal article" date="2019" name="Int. J. Syst. Evol. Microbiol.">
        <title>The Global Catalogue of Microorganisms (GCM) 10K type strain sequencing project: providing services to taxonomists for standard genome sequencing and annotation.</title>
        <authorList>
            <consortium name="The Broad Institute Genomics Platform"/>
            <consortium name="The Broad Institute Genome Sequencing Center for Infectious Disease"/>
            <person name="Wu L."/>
            <person name="Ma J."/>
        </authorList>
    </citation>
    <scope>NUCLEOTIDE SEQUENCE [LARGE SCALE GENOMIC DNA]</scope>
    <source>
        <strain evidence="5">CCUG 43114</strain>
    </source>
</reference>
<organism evidence="4 5">
    <name type="scientific">Aquipuribacter nitratireducens</name>
    <dbReference type="NCBI Taxonomy" id="650104"/>
    <lineage>
        <taxon>Bacteria</taxon>
        <taxon>Bacillati</taxon>
        <taxon>Actinomycetota</taxon>
        <taxon>Actinomycetes</taxon>
        <taxon>Micrococcales</taxon>
        <taxon>Intrasporangiaceae</taxon>
        <taxon>Aquipuribacter</taxon>
    </lineage>
</organism>
<dbReference type="NCBIfam" id="TIGR00254">
    <property type="entry name" value="GGDEF"/>
    <property type="match status" value="1"/>
</dbReference>
<dbReference type="SMART" id="SM00052">
    <property type="entry name" value="EAL"/>
    <property type="match status" value="1"/>
</dbReference>
<feature type="domain" description="EAL" evidence="2">
    <location>
        <begin position="407"/>
        <end position="660"/>
    </location>
</feature>
<dbReference type="Pfam" id="PF00563">
    <property type="entry name" value="EAL"/>
    <property type="match status" value="1"/>
</dbReference>
<accession>A0ABW0GIP0</accession>
<keyword evidence="1" id="KW-0472">Membrane</keyword>
<proteinExistence type="predicted"/>
<evidence type="ECO:0000256" key="1">
    <source>
        <dbReference type="SAM" id="Phobius"/>
    </source>
</evidence>
<dbReference type="PANTHER" id="PTHR33121">
    <property type="entry name" value="CYCLIC DI-GMP PHOSPHODIESTERASE PDEF"/>
    <property type="match status" value="1"/>
</dbReference>
<dbReference type="Gene3D" id="3.30.70.270">
    <property type="match status" value="1"/>
</dbReference>
<dbReference type="EMBL" id="JBHSLD010000004">
    <property type="protein sequence ID" value="MFC5379793.1"/>
    <property type="molecule type" value="Genomic_DNA"/>
</dbReference>
<dbReference type="PANTHER" id="PTHR33121:SF70">
    <property type="entry name" value="SIGNALING PROTEIN YKOW"/>
    <property type="match status" value="1"/>
</dbReference>
<dbReference type="SUPFAM" id="SSF141868">
    <property type="entry name" value="EAL domain-like"/>
    <property type="match status" value="1"/>
</dbReference>
<dbReference type="InterPro" id="IPR001633">
    <property type="entry name" value="EAL_dom"/>
</dbReference>
<dbReference type="InterPro" id="IPR035919">
    <property type="entry name" value="EAL_sf"/>
</dbReference>
<evidence type="ECO:0000259" key="2">
    <source>
        <dbReference type="PROSITE" id="PS50883"/>
    </source>
</evidence>
<comment type="caution">
    <text evidence="4">The sequence shown here is derived from an EMBL/GenBank/DDBJ whole genome shotgun (WGS) entry which is preliminary data.</text>
</comment>
<dbReference type="Gene3D" id="3.20.20.450">
    <property type="entry name" value="EAL domain"/>
    <property type="match status" value="1"/>
</dbReference>
<feature type="transmembrane region" description="Helical" evidence="1">
    <location>
        <begin position="40"/>
        <end position="59"/>
    </location>
</feature>
<name>A0ABW0GIP0_9MICO</name>
<dbReference type="RefSeq" id="WP_340269018.1">
    <property type="nucleotide sequence ID" value="NZ_JBBEOG010000003.1"/>
</dbReference>
<evidence type="ECO:0000313" key="5">
    <source>
        <dbReference type="Proteomes" id="UP001596122"/>
    </source>
</evidence>
<dbReference type="PROSITE" id="PS50883">
    <property type="entry name" value="EAL"/>
    <property type="match status" value="1"/>
</dbReference>
<sequence>MRPAWLLPLYAWGVATVGVAGAAVVVVAHPPLEQLPVHPLPLLVLVAALVLGELFPIPVARGDATTSNVTISTTFAVALVVLGPLSVVLVAHLAAVLLDDARRHRPPLQMAFNAGQYALCLLGARFVWSALSGEAVLGGYSGFDAATLGAAVAAGVTFTFLNHVLVGIVVALSSAIPVERALVDDLRFTTETSVVLVGMALLTCLVAEHAIIMLPLVGLPILAVRRSAQMAALREQQAMRDPLTGLGNRASLQARMSRLPHRSPGTAAILLIDLDHFKDVNDSLGHEVGDRLLVEVATRLSSIAPAGAHVVRLGGDEFAVLVTGTGADARIVAESTAAGILDAMRTPVDVGGTRLAVQGSIGVAVLDTGTEAGDLLTHADIALYAAKAERARFSVYEPLQHGTDHEKLTLLTRLHDAVGAGRLEVAYQPQLDATDGRLRCVEALVRWHEDDLGPIPASTLVSLAENSGLIDQVFDHVLRTAARDAAMWRAAGSPVDVAVNLSARQLSDLALPQRVSAILSQNGLPPGSFVVEVTETSLLVDEKRADVVLEGLRQVGVRLSIDDFGTGHSSLRRLTDMAVDELKIDRSFVEDLASGRRDDVLVKTMVDLAANLGIETVAEGVQSEAVAARLAALGCDRLQGYYLSRPVSARAIQSMLVSAGAALPGWARASGTLALLPQPRRLHRTTG</sequence>
<feature type="domain" description="GGDEF" evidence="3">
    <location>
        <begin position="265"/>
        <end position="398"/>
    </location>
</feature>
<feature type="transmembrane region" description="Helical" evidence="1">
    <location>
        <begin position="148"/>
        <end position="172"/>
    </location>
</feature>
<dbReference type="InterPro" id="IPR029787">
    <property type="entry name" value="Nucleotide_cyclase"/>
</dbReference>
<dbReference type="InterPro" id="IPR043128">
    <property type="entry name" value="Rev_trsase/Diguanyl_cyclase"/>
</dbReference>
<keyword evidence="1" id="KW-0812">Transmembrane</keyword>
<keyword evidence="5" id="KW-1185">Reference proteome</keyword>
<dbReference type="InterPro" id="IPR000160">
    <property type="entry name" value="GGDEF_dom"/>
</dbReference>
<feature type="transmembrane region" description="Helical" evidence="1">
    <location>
        <begin position="193"/>
        <end position="217"/>
    </location>
</feature>
<feature type="transmembrane region" description="Helical" evidence="1">
    <location>
        <begin position="6"/>
        <end position="28"/>
    </location>
</feature>
<dbReference type="PROSITE" id="PS50887">
    <property type="entry name" value="GGDEF"/>
    <property type="match status" value="1"/>
</dbReference>
<feature type="transmembrane region" description="Helical" evidence="1">
    <location>
        <begin position="71"/>
        <end position="98"/>
    </location>
</feature>
<dbReference type="CDD" id="cd01948">
    <property type="entry name" value="EAL"/>
    <property type="match status" value="1"/>
</dbReference>
<gene>
    <name evidence="4" type="ORF">ACFPJ6_03210</name>
</gene>
<keyword evidence="1" id="KW-1133">Transmembrane helix</keyword>
<dbReference type="SUPFAM" id="SSF55073">
    <property type="entry name" value="Nucleotide cyclase"/>
    <property type="match status" value="1"/>
</dbReference>
<evidence type="ECO:0000259" key="3">
    <source>
        <dbReference type="PROSITE" id="PS50887"/>
    </source>
</evidence>
<dbReference type="SMART" id="SM00267">
    <property type="entry name" value="GGDEF"/>
    <property type="match status" value="1"/>
</dbReference>
<dbReference type="InterPro" id="IPR050706">
    <property type="entry name" value="Cyclic-di-GMP_PDE-like"/>
</dbReference>